<dbReference type="EMBL" id="JASZYV010000003">
    <property type="protein sequence ID" value="MDM0045704.1"/>
    <property type="molecule type" value="Genomic_DNA"/>
</dbReference>
<evidence type="ECO:0000313" key="2">
    <source>
        <dbReference type="Proteomes" id="UP001174908"/>
    </source>
</evidence>
<dbReference type="Proteomes" id="UP001174908">
    <property type="component" value="Unassembled WGS sequence"/>
</dbReference>
<evidence type="ECO:0000313" key="1">
    <source>
        <dbReference type="EMBL" id="MDM0045704.1"/>
    </source>
</evidence>
<dbReference type="RefSeq" id="WP_286660819.1">
    <property type="nucleotide sequence ID" value="NZ_JASZYV010000003.1"/>
</dbReference>
<name>A0ABT7NCN3_9BURK</name>
<comment type="caution">
    <text evidence="1">The sequence shown here is derived from an EMBL/GenBank/DDBJ whole genome shotgun (WGS) entry which is preliminary data.</text>
</comment>
<protein>
    <submittedName>
        <fullName evidence="1">Uncharacterized protein</fullName>
    </submittedName>
</protein>
<sequence length="224" mass="24270">MSAFDRDHIALAFQKALRVPRDQLYGRPDDQQLPRSIPESALTPYLGFVGPGYRQGGTLLVAANPGGGGDSQSKTHRDTRLEKALLALRDAHPSQSGGLAALLEKVASAYIEQIKVIPLQRIIYPVLTTAKVDLADIAFLNVFPYRTRDNAPPPSRLVRVASNEICKPLVDALAPSRIFFLGSGMGKVAAEVIHAGEVYVLKRTRGDSYLPPETLKLLDGLSST</sequence>
<gene>
    <name evidence="1" type="ORF">QTH91_14535</name>
</gene>
<reference evidence="1" key="1">
    <citation type="submission" date="2023-06" db="EMBL/GenBank/DDBJ databases">
        <authorList>
            <person name="Jiang Y."/>
            <person name="Liu Q."/>
        </authorList>
    </citation>
    <scope>NUCLEOTIDE SEQUENCE</scope>
    <source>
        <strain evidence="1">CGMCC 1.12089</strain>
    </source>
</reference>
<organism evidence="1 2">
    <name type="scientific">Variovorax dokdonensis</name>
    <dbReference type="NCBI Taxonomy" id="344883"/>
    <lineage>
        <taxon>Bacteria</taxon>
        <taxon>Pseudomonadati</taxon>
        <taxon>Pseudomonadota</taxon>
        <taxon>Betaproteobacteria</taxon>
        <taxon>Burkholderiales</taxon>
        <taxon>Comamonadaceae</taxon>
        <taxon>Variovorax</taxon>
    </lineage>
</organism>
<accession>A0ABT7NCN3</accession>
<proteinExistence type="predicted"/>
<keyword evidence="2" id="KW-1185">Reference proteome</keyword>